<keyword evidence="1" id="KW-0808">Transferase</keyword>
<keyword evidence="2" id="KW-1185">Reference proteome</keyword>
<dbReference type="InterPro" id="IPR029058">
    <property type="entry name" value="AB_hydrolase_fold"/>
</dbReference>
<gene>
    <name evidence="1" type="ORF">SAMN05421837_103174</name>
</gene>
<dbReference type="SUPFAM" id="SSF53474">
    <property type="entry name" value="alpha/beta-Hydrolases"/>
    <property type="match status" value="1"/>
</dbReference>
<evidence type="ECO:0000313" key="2">
    <source>
        <dbReference type="Proteomes" id="UP000198878"/>
    </source>
</evidence>
<protein>
    <submittedName>
        <fullName evidence="1">Lecithin:cholesterol acyltransferase</fullName>
    </submittedName>
</protein>
<dbReference type="EMBL" id="FNUJ01000003">
    <property type="protein sequence ID" value="SEF26298.1"/>
    <property type="molecule type" value="Genomic_DNA"/>
</dbReference>
<dbReference type="InterPro" id="IPR003386">
    <property type="entry name" value="LACT/PDAT_acylTrfase"/>
</dbReference>
<proteinExistence type="predicted"/>
<dbReference type="Proteomes" id="UP000198878">
    <property type="component" value="Unassembled WGS sequence"/>
</dbReference>
<dbReference type="Pfam" id="PF02450">
    <property type="entry name" value="LCAT"/>
    <property type="match status" value="1"/>
</dbReference>
<evidence type="ECO:0000313" key="1">
    <source>
        <dbReference type="EMBL" id="SEF26298.1"/>
    </source>
</evidence>
<organism evidence="1 2">
    <name type="scientific">Amycolatopsis pretoriensis</name>
    <dbReference type="NCBI Taxonomy" id="218821"/>
    <lineage>
        <taxon>Bacteria</taxon>
        <taxon>Bacillati</taxon>
        <taxon>Actinomycetota</taxon>
        <taxon>Actinomycetes</taxon>
        <taxon>Pseudonocardiales</taxon>
        <taxon>Pseudonocardiaceae</taxon>
        <taxon>Amycolatopsis</taxon>
    </lineage>
</organism>
<accession>A0A1H5QLS4</accession>
<keyword evidence="1" id="KW-0012">Acyltransferase</keyword>
<dbReference type="AlphaFoldDB" id="A0A1H5QLS4"/>
<dbReference type="RefSeq" id="WP_086673503.1">
    <property type="nucleotide sequence ID" value="NZ_MUMK01000048.1"/>
</dbReference>
<dbReference type="GO" id="GO:0006629">
    <property type="term" value="P:lipid metabolic process"/>
    <property type="evidence" value="ECO:0007669"/>
    <property type="project" value="InterPro"/>
</dbReference>
<dbReference type="STRING" id="218821.SAMN05421837_103174"/>
<name>A0A1H5QLS4_9PSEU</name>
<reference evidence="2" key="1">
    <citation type="submission" date="2016-10" db="EMBL/GenBank/DDBJ databases">
        <authorList>
            <person name="Varghese N."/>
            <person name="Submissions S."/>
        </authorList>
    </citation>
    <scope>NUCLEOTIDE SEQUENCE [LARGE SCALE GENOMIC DNA]</scope>
    <source>
        <strain evidence="2">DSM 44654</strain>
    </source>
</reference>
<dbReference type="GO" id="GO:0008374">
    <property type="term" value="F:O-acyltransferase activity"/>
    <property type="evidence" value="ECO:0007669"/>
    <property type="project" value="InterPro"/>
</dbReference>
<sequence length="478" mass="51380">MRKASRLQHLQHLVVVIPGIGGSILERPDGKTWERTPAKLATTVIRPSYLGLDRFPEMKPTALITTFTALGSIVTSPGYEGLSSLLTDNFRNVVTHVHNPGLPIPRNVDVLLFPYDFRRSVTDAAQRLAAAVHEALGPDAPRRRVVVLAHSMGGLVARYWLGPLGGWPVCNALLTLGTPHRGAPKALEWLIRGPGVGPLRHLGVRNVLRGWPSMYELLPQYPAVWDTVAGREIELTTLPRSSYADQFASMAAAGRQVHEDIAKAWADIPPDRVPDVVPFFGRGHATPNLVTLGSSGRLVITKEDPPWRGNVGWAGDGTVPTLSAIPRELGETRLIWRGTAERHGPLASTLSLLDPLRSYSGEALPTRGAEAPSSPWLGLDVEDVVPAGEEVTVGLTVHPEGTEAERVRVTAKSVLGGATVFATAMDGGARTWRTMLPALPAGRYQLTFEARRTTGPDSVFADIDIVVLDAAEEAAAAG</sequence>
<dbReference type="Gene3D" id="3.40.50.1820">
    <property type="entry name" value="alpha/beta hydrolase"/>
    <property type="match status" value="1"/>
</dbReference>
<dbReference type="PANTHER" id="PTHR11440">
    <property type="entry name" value="LECITHIN-CHOLESTEROL ACYLTRANSFERASE-RELATED"/>
    <property type="match status" value="1"/>
</dbReference>